<evidence type="ECO:0000256" key="4">
    <source>
        <dbReference type="ARBA" id="ARBA00022723"/>
    </source>
</evidence>
<gene>
    <name evidence="10" type="ORF">D9615_004319</name>
</gene>
<dbReference type="SUPFAM" id="SSF53187">
    <property type="entry name" value="Zn-dependent exopeptidases"/>
    <property type="match status" value="1"/>
</dbReference>
<dbReference type="PANTHER" id="PTHR12147">
    <property type="entry name" value="METALLOPEPTIDASE M28 FAMILY MEMBER"/>
    <property type="match status" value="1"/>
</dbReference>
<protein>
    <recommendedName>
        <fullName evidence="7">Peptide hydrolase</fullName>
        <ecNumber evidence="7">3.4.-.-</ecNumber>
    </recommendedName>
</protein>
<dbReference type="Gene3D" id="3.40.630.10">
    <property type="entry name" value="Zn peptidases"/>
    <property type="match status" value="1"/>
</dbReference>
<keyword evidence="7" id="KW-0732">Signal</keyword>
<dbReference type="SUPFAM" id="SSF52025">
    <property type="entry name" value="PA domain"/>
    <property type="match status" value="1"/>
</dbReference>
<dbReference type="GO" id="GO:0008235">
    <property type="term" value="F:metalloexopeptidase activity"/>
    <property type="evidence" value="ECO:0007669"/>
    <property type="project" value="InterPro"/>
</dbReference>
<evidence type="ECO:0000256" key="6">
    <source>
        <dbReference type="ARBA" id="ARBA00022833"/>
    </source>
</evidence>
<evidence type="ECO:0000256" key="5">
    <source>
        <dbReference type="ARBA" id="ARBA00022801"/>
    </source>
</evidence>
<keyword evidence="5 7" id="KW-0378">Hydrolase</keyword>
<feature type="domain" description="Peptidase M28" evidence="9">
    <location>
        <begin position="254"/>
        <end position="460"/>
    </location>
</feature>
<dbReference type="InterPro" id="IPR007484">
    <property type="entry name" value="Peptidase_M28"/>
</dbReference>
<dbReference type="Proteomes" id="UP000565441">
    <property type="component" value="Unassembled WGS sequence"/>
</dbReference>
<dbReference type="PANTHER" id="PTHR12147:SF26">
    <property type="entry name" value="PEPTIDASE M28 DOMAIN-CONTAINING PROTEIN"/>
    <property type="match status" value="1"/>
</dbReference>
<evidence type="ECO:0000256" key="7">
    <source>
        <dbReference type="RuleBase" id="RU361240"/>
    </source>
</evidence>
<reference evidence="10 11" key="1">
    <citation type="journal article" date="2020" name="ISME J.">
        <title>Uncovering the hidden diversity of litter-decomposition mechanisms in mushroom-forming fungi.</title>
        <authorList>
            <person name="Floudas D."/>
            <person name="Bentzer J."/>
            <person name="Ahren D."/>
            <person name="Johansson T."/>
            <person name="Persson P."/>
            <person name="Tunlid A."/>
        </authorList>
    </citation>
    <scope>NUCLEOTIDE SEQUENCE [LARGE SCALE GENOMIC DNA]</scope>
    <source>
        <strain evidence="10 11">CBS 661.87</strain>
    </source>
</reference>
<keyword evidence="11" id="KW-1185">Reference proteome</keyword>
<evidence type="ECO:0000313" key="10">
    <source>
        <dbReference type="EMBL" id="KAF5382076.1"/>
    </source>
</evidence>
<keyword evidence="4 7" id="KW-0479">Metal-binding</keyword>
<dbReference type="Gene3D" id="3.50.30.30">
    <property type="match status" value="1"/>
</dbReference>
<keyword evidence="6 7" id="KW-0862">Zinc</keyword>
<evidence type="ECO:0000256" key="3">
    <source>
        <dbReference type="ARBA" id="ARBA00022670"/>
    </source>
</evidence>
<name>A0A8H5HFA4_9AGAR</name>
<dbReference type="AlphaFoldDB" id="A0A8H5HFA4"/>
<evidence type="ECO:0000256" key="1">
    <source>
        <dbReference type="ARBA" id="ARBA00001947"/>
    </source>
</evidence>
<sequence length="518" mass="55123">MHTLPVSLALLAALSTVEAGLPFFPLPPIFNKLTPAKYEASMRLNNLLGHSKKLWSFATLPGANTNRAFGTKGYNASADYVAKLAYAYLTLKARSHGYHVQRQTLVHPATTIISNLLQIGDEDIPKLEITTFQYSASASLTAPLVLVPNLGCDPADYEGLQAAGKIVLVLRGDCTFVEKGQLAKAANVGGLILRNNVAGPPVASRLDSAFESNPPALSISQAAATPIVDRLNAGEVLTATLDIKVINEHRYSDNVIATSKGGDQNKILLIGAHLDSVPAGPGINDDGSGTGTVAELAIQLSKFSGLKNAVRFAWWTAEEVGLIGSHYYVDNLPAKEKAKIFANINLDMTASPNYIIGVYDADNSSGQNTGIPAPAGSSAIERLYQVHYDKRGINHTAYAFTAGSDYRPFLDAGIPSGGVATGAGGLKTAHEVALFGGQEGIQHDPCYHQLCDNLDNLAHGPYLWNARATADVVAQLLTKDPKVILKDPPRLASFQAGIQQFDHAADPGEECHPHYDEL</sequence>
<feature type="signal peptide" evidence="7">
    <location>
        <begin position="1"/>
        <end position="19"/>
    </location>
</feature>
<dbReference type="Pfam" id="PF02225">
    <property type="entry name" value="PA"/>
    <property type="match status" value="1"/>
</dbReference>
<feature type="domain" description="PA" evidence="8">
    <location>
        <begin position="141"/>
        <end position="225"/>
    </location>
</feature>
<accession>A0A8H5HFA4</accession>
<evidence type="ECO:0000259" key="9">
    <source>
        <dbReference type="Pfam" id="PF04389"/>
    </source>
</evidence>
<dbReference type="Pfam" id="PF04389">
    <property type="entry name" value="Peptidase_M28"/>
    <property type="match status" value="1"/>
</dbReference>
<keyword evidence="3 7" id="KW-0645">Protease</keyword>
<dbReference type="OrthoDB" id="10013407at2759"/>
<feature type="chain" id="PRO_5034371366" description="Peptide hydrolase" evidence="7">
    <location>
        <begin position="20"/>
        <end position="518"/>
    </location>
</feature>
<dbReference type="GO" id="GO:0046872">
    <property type="term" value="F:metal ion binding"/>
    <property type="evidence" value="ECO:0007669"/>
    <property type="project" value="UniProtKB-KW"/>
</dbReference>
<organism evidence="10 11">
    <name type="scientific">Tricholomella constricta</name>
    <dbReference type="NCBI Taxonomy" id="117010"/>
    <lineage>
        <taxon>Eukaryota</taxon>
        <taxon>Fungi</taxon>
        <taxon>Dikarya</taxon>
        <taxon>Basidiomycota</taxon>
        <taxon>Agaricomycotina</taxon>
        <taxon>Agaricomycetes</taxon>
        <taxon>Agaricomycetidae</taxon>
        <taxon>Agaricales</taxon>
        <taxon>Tricholomatineae</taxon>
        <taxon>Lyophyllaceae</taxon>
        <taxon>Tricholomella</taxon>
    </lineage>
</organism>
<evidence type="ECO:0000259" key="8">
    <source>
        <dbReference type="Pfam" id="PF02225"/>
    </source>
</evidence>
<proteinExistence type="inferred from homology"/>
<dbReference type="InterPro" id="IPR003137">
    <property type="entry name" value="PA_domain"/>
</dbReference>
<comment type="cofactor">
    <cofactor evidence="1">
        <name>Zn(2+)</name>
        <dbReference type="ChEBI" id="CHEBI:29105"/>
    </cofactor>
</comment>
<dbReference type="EC" id="3.4.-.-" evidence="7"/>
<dbReference type="GO" id="GO:0006508">
    <property type="term" value="P:proteolysis"/>
    <property type="evidence" value="ECO:0007669"/>
    <property type="project" value="UniProtKB-KW"/>
</dbReference>
<dbReference type="InterPro" id="IPR045175">
    <property type="entry name" value="M28_fam"/>
</dbReference>
<evidence type="ECO:0000256" key="2">
    <source>
        <dbReference type="ARBA" id="ARBA00005634"/>
    </source>
</evidence>
<dbReference type="InterPro" id="IPR046450">
    <property type="entry name" value="PA_dom_sf"/>
</dbReference>
<comment type="caution">
    <text evidence="10">The sequence shown here is derived from an EMBL/GenBank/DDBJ whole genome shotgun (WGS) entry which is preliminary data.</text>
</comment>
<evidence type="ECO:0000313" key="11">
    <source>
        <dbReference type="Proteomes" id="UP000565441"/>
    </source>
</evidence>
<dbReference type="EMBL" id="JAACJP010000009">
    <property type="protein sequence ID" value="KAF5382076.1"/>
    <property type="molecule type" value="Genomic_DNA"/>
</dbReference>
<comment type="similarity">
    <text evidence="2">Belongs to the peptidase M28 family. M28B subfamily.</text>
</comment>